<accession>A0A5C3M378</accession>
<dbReference type="PROSITE" id="PS00131">
    <property type="entry name" value="CARBOXYPEPT_SER_SER"/>
    <property type="match status" value="1"/>
</dbReference>
<evidence type="ECO:0000256" key="3">
    <source>
        <dbReference type="ARBA" id="ARBA00022670"/>
    </source>
</evidence>
<dbReference type="OrthoDB" id="443318at2759"/>
<dbReference type="SUPFAM" id="SSF53474">
    <property type="entry name" value="alpha/beta-Hydrolases"/>
    <property type="match status" value="1"/>
</dbReference>
<dbReference type="PANTHER" id="PTHR11802:SF479">
    <property type="entry name" value="CARBOXYPEPTIDASE"/>
    <property type="match status" value="1"/>
</dbReference>
<dbReference type="AlphaFoldDB" id="A0A5C3M378"/>
<dbReference type="Gene3D" id="3.40.50.1820">
    <property type="entry name" value="alpha/beta hydrolase"/>
    <property type="match status" value="1"/>
</dbReference>
<evidence type="ECO:0000313" key="7">
    <source>
        <dbReference type="EMBL" id="TFK39879.1"/>
    </source>
</evidence>
<dbReference type="Proteomes" id="UP000308652">
    <property type="component" value="Unassembled WGS sequence"/>
</dbReference>
<dbReference type="InterPro" id="IPR001563">
    <property type="entry name" value="Peptidase_S10"/>
</dbReference>
<evidence type="ECO:0000256" key="2">
    <source>
        <dbReference type="ARBA" id="ARBA00022645"/>
    </source>
</evidence>
<gene>
    <name evidence="7" type="ORF">BDQ12DRAFT_515712</name>
</gene>
<evidence type="ECO:0000256" key="5">
    <source>
        <dbReference type="ARBA" id="ARBA00023180"/>
    </source>
</evidence>
<keyword evidence="3 6" id="KW-0645">Protease</keyword>
<proteinExistence type="inferred from homology"/>
<keyword evidence="6" id="KW-0732">Signal</keyword>
<organism evidence="7 8">
    <name type="scientific">Crucibulum laeve</name>
    <dbReference type="NCBI Taxonomy" id="68775"/>
    <lineage>
        <taxon>Eukaryota</taxon>
        <taxon>Fungi</taxon>
        <taxon>Dikarya</taxon>
        <taxon>Basidiomycota</taxon>
        <taxon>Agaricomycotina</taxon>
        <taxon>Agaricomycetes</taxon>
        <taxon>Agaricomycetidae</taxon>
        <taxon>Agaricales</taxon>
        <taxon>Agaricineae</taxon>
        <taxon>Nidulariaceae</taxon>
        <taxon>Crucibulum</taxon>
    </lineage>
</organism>
<dbReference type="EC" id="3.4.16.-" evidence="6"/>
<reference evidence="7 8" key="1">
    <citation type="journal article" date="2019" name="Nat. Ecol. Evol.">
        <title>Megaphylogeny resolves global patterns of mushroom evolution.</title>
        <authorList>
            <person name="Varga T."/>
            <person name="Krizsan K."/>
            <person name="Foldi C."/>
            <person name="Dima B."/>
            <person name="Sanchez-Garcia M."/>
            <person name="Sanchez-Ramirez S."/>
            <person name="Szollosi G.J."/>
            <person name="Szarkandi J.G."/>
            <person name="Papp V."/>
            <person name="Albert L."/>
            <person name="Andreopoulos W."/>
            <person name="Angelini C."/>
            <person name="Antonin V."/>
            <person name="Barry K.W."/>
            <person name="Bougher N.L."/>
            <person name="Buchanan P."/>
            <person name="Buyck B."/>
            <person name="Bense V."/>
            <person name="Catcheside P."/>
            <person name="Chovatia M."/>
            <person name="Cooper J."/>
            <person name="Damon W."/>
            <person name="Desjardin D."/>
            <person name="Finy P."/>
            <person name="Geml J."/>
            <person name="Haridas S."/>
            <person name="Hughes K."/>
            <person name="Justo A."/>
            <person name="Karasinski D."/>
            <person name="Kautmanova I."/>
            <person name="Kiss B."/>
            <person name="Kocsube S."/>
            <person name="Kotiranta H."/>
            <person name="LaButti K.M."/>
            <person name="Lechner B.E."/>
            <person name="Liimatainen K."/>
            <person name="Lipzen A."/>
            <person name="Lukacs Z."/>
            <person name="Mihaltcheva S."/>
            <person name="Morgado L.N."/>
            <person name="Niskanen T."/>
            <person name="Noordeloos M.E."/>
            <person name="Ohm R.A."/>
            <person name="Ortiz-Santana B."/>
            <person name="Ovrebo C."/>
            <person name="Racz N."/>
            <person name="Riley R."/>
            <person name="Savchenko A."/>
            <person name="Shiryaev A."/>
            <person name="Soop K."/>
            <person name="Spirin V."/>
            <person name="Szebenyi C."/>
            <person name="Tomsovsky M."/>
            <person name="Tulloss R.E."/>
            <person name="Uehling J."/>
            <person name="Grigoriev I.V."/>
            <person name="Vagvolgyi C."/>
            <person name="Papp T."/>
            <person name="Martin F.M."/>
            <person name="Miettinen O."/>
            <person name="Hibbett D.S."/>
            <person name="Nagy L.G."/>
        </authorList>
    </citation>
    <scope>NUCLEOTIDE SEQUENCE [LARGE SCALE GENOMIC DNA]</scope>
    <source>
        <strain evidence="7 8">CBS 166.37</strain>
    </source>
</reference>
<sequence length="624" mass="69286">MFSALGAWYFALAILNIPFAASQDALPSSFPHNYPRQPKGDFSPAWQKYFQITDKLPNVTFPVSRGFAGNIPVQRAGHPNNTLFFLGFEKSQGSLTAAAGQRKTEPWGIWLNGGPGSSSMYGAFFENGPIRINGDYSASPNQYSWDKLADYFWIDQPVGVGFSTADANGYIADEDQMGADFMGFLGNLIKVFPSLATRPLHLTGESYAGVYIPYIMKAYFGMKNPPVKIAKIAIGDGSITSGQVFQLLPALSVIETFPQIIGYDQAVYKFFKDQTHLCGYDVNLTYPQNGIIPSVPLIMPKDREIPWYTKNTMSSKGFLTELLRRGEELDERKLNKRDQEIGAELWKRSIQDRNGTTLDPWYGCFLLDEFIDYALNFTFPWNLTDSPGFSFNVYDIPDALNPKVPADASVFLTDPRTVTGLHAPQVKQWSMQFPFVFGNPDGWNRDPSQEPMNFLTEMATNATAKGVEIILYSGNDDALIPHLSTEIAIQNTTFGGIQGFTRKPSTPWKNDDGSFAGIVRQERGWTYVLFYAAGHLVPQSKPKAAFTFVREFLFGKNKTGLVTTSRTGATNVVGGEDPKFMATNIPGGDKIYYGVGATQSTYLFPPATRTAWKTFISEETAITH</sequence>
<comment type="similarity">
    <text evidence="1 6">Belongs to the peptidase S10 family.</text>
</comment>
<keyword evidence="8" id="KW-1185">Reference proteome</keyword>
<dbReference type="GO" id="GO:0004185">
    <property type="term" value="F:serine-type carboxypeptidase activity"/>
    <property type="evidence" value="ECO:0007669"/>
    <property type="project" value="UniProtKB-UniRule"/>
</dbReference>
<dbReference type="STRING" id="68775.A0A5C3M378"/>
<feature type="chain" id="PRO_5023154809" description="Carboxypeptidase" evidence="6">
    <location>
        <begin position="23"/>
        <end position="624"/>
    </location>
</feature>
<dbReference type="InterPro" id="IPR029058">
    <property type="entry name" value="AB_hydrolase_fold"/>
</dbReference>
<name>A0A5C3M378_9AGAR</name>
<dbReference type="GO" id="GO:0006508">
    <property type="term" value="P:proteolysis"/>
    <property type="evidence" value="ECO:0007669"/>
    <property type="project" value="UniProtKB-KW"/>
</dbReference>
<dbReference type="EMBL" id="ML213598">
    <property type="protein sequence ID" value="TFK39879.1"/>
    <property type="molecule type" value="Genomic_DNA"/>
</dbReference>
<keyword evidence="5" id="KW-0325">Glycoprotein</keyword>
<protein>
    <recommendedName>
        <fullName evidence="6">Carboxypeptidase</fullName>
        <ecNumber evidence="6">3.4.16.-</ecNumber>
    </recommendedName>
</protein>
<evidence type="ECO:0000256" key="4">
    <source>
        <dbReference type="ARBA" id="ARBA00022801"/>
    </source>
</evidence>
<evidence type="ECO:0000256" key="6">
    <source>
        <dbReference type="RuleBase" id="RU361156"/>
    </source>
</evidence>
<dbReference type="Pfam" id="PF00450">
    <property type="entry name" value="Peptidase_S10"/>
    <property type="match status" value="2"/>
</dbReference>
<evidence type="ECO:0000256" key="1">
    <source>
        <dbReference type="ARBA" id="ARBA00009431"/>
    </source>
</evidence>
<dbReference type="PRINTS" id="PR00724">
    <property type="entry name" value="CRBOXYPTASEC"/>
</dbReference>
<dbReference type="PANTHER" id="PTHR11802">
    <property type="entry name" value="SERINE PROTEASE FAMILY S10 SERINE CARBOXYPEPTIDASE"/>
    <property type="match status" value="1"/>
</dbReference>
<keyword evidence="4 6" id="KW-0378">Hydrolase</keyword>
<keyword evidence="2 6" id="KW-0121">Carboxypeptidase</keyword>
<dbReference type="InterPro" id="IPR018202">
    <property type="entry name" value="Ser_caboxypep_ser_AS"/>
</dbReference>
<feature type="signal peptide" evidence="6">
    <location>
        <begin position="1"/>
        <end position="22"/>
    </location>
</feature>
<evidence type="ECO:0000313" key="8">
    <source>
        <dbReference type="Proteomes" id="UP000308652"/>
    </source>
</evidence>